<name>A0A5Q2VJ13_SERPR</name>
<reference evidence="1 2" key="1">
    <citation type="submission" date="2019-11" db="EMBL/GenBank/DDBJ databases">
        <title>The Phosphoenolpyruvate Phosphotransferase System Regulates Serratia proteamaculans 336X Biofilm Formation and Wheat Roots colonization.</title>
        <authorList>
            <person name="Liu F."/>
        </authorList>
    </citation>
    <scope>NUCLEOTIDE SEQUENCE [LARGE SCALE GENOMIC DNA]</scope>
    <source>
        <strain evidence="1 2">336X</strain>
    </source>
</reference>
<organism evidence="1 2">
    <name type="scientific">Serratia proteamaculans</name>
    <dbReference type="NCBI Taxonomy" id="28151"/>
    <lineage>
        <taxon>Bacteria</taxon>
        <taxon>Pseudomonadati</taxon>
        <taxon>Pseudomonadota</taxon>
        <taxon>Gammaproteobacteria</taxon>
        <taxon>Enterobacterales</taxon>
        <taxon>Yersiniaceae</taxon>
        <taxon>Serratia</taxon>
    </lineage>
</organism>
<accession>A0A5Q2VJ13</accession>
<protein>
    <recommendedName>
        <fullName evidence="3">DUF1133 family protein</fullName>
    </recommendedName>
</protein>
<dbReference type="EMBL" id="CP045913">
    <property type="protein sequence ID" value="QGH63413.1"/>
    <property type="molecule type" value="Genomic_DNA"/>
</dbReference>
<evidence type="ECO:0000313" key="1">
    <source>
        <dbReference type="EMBL" id="QGH63413.1"/>
    </source>
</evidence>
<gene>
    <name evidence="1" type="ORF">GHV41_22340</name>
</gene>
<proteinExistence type="predicted"/>
<dbReference type="RefSeq" id="WP_153860139.1">
    <property type="nucleotide sequence ID" value="NZ_CP045913.1"/>
</dbReference>
<sequence>MRKPDAIYFLPMVLRQADLRRVWCKGKKTITPAQRIWTRYMLTLWGRHLGGDDSPAGCVNVIGRLMIRTEWSEGQSNRIVEVVEALHSQGYRGEELFKRSRELVIPGTSASSIIALAKESDDAAFVETVMSKAIKRDSPIRSVAIKRYCDRKCPQDIARMIEHETGADVQASRKRVIWCEEILEEEMFYAIKREMEKEFLQMAA</sequence>
<dbReference type="Proteomes" id="UP000381260">
    <property type="component" value="Chromosome"/>
</dbReference>
<evidence type="ECO:0008006" key="3">
    <source>
        <dbReference type="Google" id="ProtNLM"/>
    </source>
</evidence>
<dbReference type="AlphaFoldDB" id="A0A5Q2VJ13"/>
<evidence type="ECO:0000313" key="2">
    <source>
        <dbReference type="Proteomes" id="UP000381260"/>
    </source>
</evidence>